<proteinExistence type="predicted"/>
<comment type="caution">
    <text evidence="1">The sequence shown here is derived from an EMBL/GenBank/DDBJ whole genome shotgun (WGS) entry which is preliminary data.</text>
</comment>
<evidence type="ECO:0000313" key="2">
    <source>
        <dbReference type="Proteomes" id="UP001303160"/>
    </source>
</evidence>
<keyword evidence="2" id="KW-1185">Reference proteome</keyword>
<dbReference type="AlphaFoldDB" id="A0AAN6XA80"/>
<dbReference type="EMBL" id="MU863975">
    <property type="protein sequence ID" value="KAK4196845.1"/>
    <property type="molecule type" value="Genomic_DNA"/>
</dbReference>
<reference evidence="1" key="1">
    <citation type="journal article" date="2023" name="Mol. Phylogenet. Evol.">
        <title>Genome-scale phylogeny and comparative genomics of the fungal order Sordariales.</title>
        <authorList>
            <person name="Hensen N."/>
            <person name="Bonometti L."/>
            <person name="Westerberg I."/>
            <person name="Brannstrom I.O."/>
            <person name="Guillou S."/>
            <person name="Cros-Aarteil S."/>
            <person name="Calhoun S."/>
            <person name="Haridas S."/>
            <person name="Kuo A."/>
            <person name="Mondo S."/>
            <person name="Pangilinan J."/>
            <person name="Riley R."/>
            <person name="LaButti K."/>
            <person name="Andreopoulos B."/>
            <person name="Lipzen A."/>
            <person name="Chen C."/>
            <person name="Yan M."/>
            <person name="Daum C."/>
            <person name="Ng V."/>
            <person name="Clum A."/>
            <person name="Steindorff A."/>
            <person name="Ohm R.A."/>
            <person name="Martin F."/>
            <person name="Silar P."/>
            <person name="Natvig D.O."/>
            <person name="Lalanne C."/>
            <person name="Gautier V."/>
            <person name="Ament-Velasquez S.L."/>
            <person name="Kruys A."/>
            <person name="Hutchinson M.I."/>
            <person name="Powell A.J."/>
            <person name="Barry K."/>
            <person name="Miller A.N."/>
            <person name="Grigoriev I.V."/>
            <person name="Debuchy R."/>
            <person name="Gladieux P."/>
            <person name="Hiltunen Thoren M."/>
            <person name="Johannesson H."/>
        </authorList>
    </citation>
    <scope>NUCLEOTIDE SEQUENCE</scope>
    <source>
        <strain evidence="1">CBS 315.58</strain>
    </source>
</reference>
<sequence length="72" mass="8367">MLEEMQRQDVYLKEKHPNAPQLTLHNECLAILEDLTCSLDELGFPEHPSNREAMVITFKSLWKRSKIEGLEA</sequence>
<organism evidence="1 2">
    <name type="scientific">Triangularia verruculosa</name>
    <dbReference type="NCBI Taxonomy" id="2587418"/>
    <lineage>
        <taxon>Eukaryota</taxon>
        <taxon>Fungi</taxon>
        <taxon>Dikarya</taxon>
        <taxon>Ascomycota</taxon>
        <taxon>Pezizomycotina</taxon>
        <taxon>Sordariomycetes</taxon>
        <taxon>Sordariomycetidae</taxon>
        <taxon>Sordariales</taxon>
        <taxon>Podosporaceae</taxon>
        <taxon>Triangularia</taxon>
    </lineage>
</organism>
<dbReference type="Proteomes" id="UP001303160">
    <property type="component" value="Unassembled WGS sequence"/>
</dbReference>
<name>A0AAN6XA80_9PEZI</name>
<evidence type="ECO:0000313" key="1">
    <source>
        <dbReference type="EMBL" id="KAK4196845.1"/>
    </source>
</evidence>
<protein>
    <submittedName>
        <fullName evidence="1">Uncharacterized protein</fullName>
    </submittedName>
</protein>
<gene>
    <name evidence="1" type="ORF">QBC40DRAFT_312538</name>
</gene>
<accession>A0AAN6XA80</accession>
<reference evidence="1" key="2">
    <citation type="submission" date="2023-05" db="EMBL/GenBank/DDBJ databases">
        <authorList>
            <consortium name="Lawrence Berkeley National Laboratory"/>
            <person name="Steindorff A."/>
            <person name="Hensen N."/>
            <person name="Bonometti L."/>
            <person name="Westerberg I."/>
            <person name="Brannstrom I.O."/>
            <person name="Guillou S."/>
            <person name="Cros-Aarteil S."/>
            <person name="Calhoun S."/>
            <person name="Haridas S."/>
            <person name="Kuo A."/>
            <person name="Mondo S."/>
            <person name="Pangilinan J."/>
            <person name="Riley R."/>
            <person name="Labutti K."/>
            <person name="Andreopoulos B."/>
            <person name="Lipzen A."/>
            <person name="Chen C."/>
            <person name="Yanf M."/>
            <person name="Daum C."/>
            <person name="Ng V."/>
            <person name="Clum A."/>
            <person name="Ohm R."/>
            <person name="Martin F."/>
            <person name="Silar P."/>
            <person name="Natvig D."/>
            <person name="Lalanne C."/>
            <person name="Gautier V."/>
            <person name="Ament-Velasquez S.L."/>
            <person name="Kruys A."/>
            <person name="Hutchinson M.I."/>
            <person name="Powell A.J."/>
            <person name="Barry K."/>
            <person name="Miller A.N."/>
            <person name="Grigoriev I.V."/>
            <person name="Debuchy R."/>
            <person name="Gladieux P."/>
            <person name="Thoren M.H."/>
            <person name="Johannesson H."/>
        </authorList>
    </citation>
    <scope>NUCLEOTIDE SEQUENCE</scope>
    <source>
        <strain evidence="1">CBS 315.58</strain>
    </source>
</reference>